<dbReference type="InterPro" id="IPR050515">
    <property type="entry name" value="Beta-lactam/transpept"/>
</dbReference>
<feature type="domain" description="Penicillin-binding protein transpeptidase" evidence="1">
    <location>
        <begin position="156"/>
        <end position="482"/>
    </location>
</feature>
<dbReference type="InterPro" id="IPR054120">
    <property type="entry name" value="PBPA_dimer"/>
</dbReference>
<dbReference type="SUPFAM" id="SSF56519">
    <property type="entry name" value="Penicillin binding protein dimerisation domain"/>
    <property type="match status" value="1"/>
</dbReference>
<dbReference type="PANTHER" id="PTHR30627:SF24">
    <property type="entry name" value="PENICILLIN-BINDING PROTEIN 4B"/>
    <property type="match status" value="1"/>
</dbReference>
<dbReference type="InterPro" id="IPR001460">
    <property type="entry name" value="PCN-bd_Tpept"/>
</dbReference>
<reference evidence="3 4" key="1">
    <citation type="journal article" date="2013" name="ISME J.">
        <title>A metabolic model for members of the genus Tetrasphaera involved in enhanced biological phosphorus removal.</title>
        <authorList>
            <person name="Kristiansen R."/>
            <person name="Nguyen H.T.T."/>
            <person name="Saunders A.M."/>
            <person name="Nielsen J.L."/>
            <person name="Wimmer R."/>
            <person name="Le V.Q."/>
            <person name="McIlroy S.J."/>
            <person name="Petrovski S."/>
            <person name="Seviour R.J."/>
            <person name="Calteau A."/>
            <person name="Nielsen K.L."/>
            <person name="Nielsen P.H."/>
        </authorList>
    </citation>
    <scope>NUCLEOTIDE SEQUENCE [LARGE SCALE GENOMIC DNA]</scope>
    <source>
        <strain evidence="3 4">T1-X7</strain>
    </source>
</reference>
<dbReference type="GO" id="GO:0005886">
    <property type="term" value="C:plasma membrane"/>
    <property type="evidence" value="ECO:0007669"/>
    <property type="project" value="TreeGrafter"/>
</dbReference>
<dbReference type="GO" id="GO:0071972">
    <property type="term" value="F:peptidoglycan L,D-transpeptidase activity"/>
    <property type="evidence" value="ECO:0007669"/>
    <property type="project" value="TreeGrafter"/>
</dbReference>
<dbReference type="Gene3D" id="3.90.1310.10">
    <property type="entry name" value="Penicillin-binding protein 2a (Domain 2)"/>
    <property type="match status" value="1"/>
</dbReference>
<dbReference type="InterPro" id="IPR036138">
    <property type="entry name" value="PBP_dimer_sf"/>
</dbReference>
<comment type="caution">
    <text evidence="3">The sequence shown here is derived from an EMBL/GenBank/DDBJ whole genome shotgun (WGS) entry which is preliminary data.</text>
</comment>
<feature type="domain" description="Penicillin binding protein A dimerisation" evidence="2">
    <location>
        <begin position="52"/>
        <end position="134"/>
    </location>
</feature>
<dbReference type="GO" id="GO:0071555">
    <property type="term" value="P:cell wall organization"/>
    <property type="evidence" value="ECO:0007669"/>
    <property type="project" value="TreeGrafter"/>
</dbReference>
<dbReference type="SUPFAM" id="SSF56601">
    <property type="entry name" value="beta-lactamase/transpeptidase-like"/>
    <property type="match status" value="1"/>
</dbReference>
<dbReference type="Pfam" id="PF21922">
    <property type="entry name" value="PBP_dimer_2"/>
    <property type="match status" value="1"/>
</dbReference>
<dbReference type="RefSeq" id="WP_048552618.1">
    <property type="nucleotide sequence ID" value="NZ_HF570958.1"/>
</dbReference>
<evidence type="ECO:0000259" key="2">
    <source>
        <dbReference type="Pfam" id="PF21922"/>
    </source>
</evidence>
<dbReference type="PANTHER" id="PTHR30627">
    <property type="entry name" value="PEPTIDOGLYCAN D,D-TRANSPEPTIDASE"/>
    <property type="match status" value="1"/>
</dbReference>
<gene>
    <name evidence="3" type="primary">pbpA</name>
    <name evidence="3" type="ORF">BN12_990010</name>
</gene>
<name>A0A077M903_9MICO</name>
<evidence type="ECO:0000313" key="3">
    <source>
        <dbReference type="EMBL" id="CCH80524.1"/>
    </source>
</evidence>
<evidence type="ECO:0000313" key="4">
    <source>
        <dbReference type="Proteomes" id="UP000035721"/>
    </source>
</evidence>
<organism evidence="3 4">
    <name type="scientific">Nostocoides japonicum T1-X7</name>
    <dbReference type="NCBI Taxonomy" id="1194083"/>
    <lineage>
        <taxon>Bacteria</taxon>
        <taxon>Bacillati</taxon>
        <taxon>Actinomycetota</taxon>
        <taxon>Actinomycetes</taxon>
        <taxon>Micrococcales</taxon>
        <taxon>Intrasporangiaceae</taxon>
        <taxon>Nostocoides</taxon>
    </lineage>
</organism>
<dbReference type="STRING" id="1194083.BN12_990010"/>
<dbReference type="OrthoDB" id="9766847at2"/>
<keyword evidence="4" id="KW-1185">Reference proteome</keyword>
<dbReference type="InterPro" id="IPR012338">
    <property type="entry name" value="Beta-lactam/transpept-like"/>
</dbReference>
<accession>A0A077M903</accession>
<dbReference type="AlphaFoldDB" id="A0A077M903"/>
<sequence length="487" mass="50554">MNAPIRRLATVVAALFAALLISTTMIQFVFAKSINARPDNRRTLLSTFGVQRGQILADGKAVAESVPSDDEYKWQRKYTQAELYAHVTGYYSFLYGAGGGLEGSENDLLSGSSDKLFYQRISDLLTGKKPRGASLTTTIDAAAQRAAEEGLGNQRGAAIAIDPRTGAILAMVSHPSYDPNVLASHDIDATVKAWRTLTTDKSQPMVNRTIAGNLYPPGSTFKLVTAAAALSSGKFTPSSVLPGQAVLDLPGTTVGLPNDGHVPCSPTGKVTLTEALRVSCNPAFGQLGMDLGQDAVRAQAAKFGVGDELAVPMRVTPSVFPTGLNEAQLAQSSIGQFDVRMTPLQVAMISAAIANRGVVMKPYLVKSAIVDSELSVVDRAQPERLSEAVTPEVANELKSMMIGVVQGGTGTAAQIPGVEVAGKTGTAETAAGANPDAWFTGFAPANGTPKVAVAVIVEDGGNAGSEAAGGRVAGPIARDIMKAVLGE</sequence>
<evidence type="ECO:0000259" key="1">
    <source>
        <dbReference type="Pfam" id="PF00905"/>
    </source>
</evidence>
<dbReference type="Proteomes" id="UP000035721">
    <property type="component" value="Unassembled WGS sequence"/>
</dbReference>
<protein>
    <submittedName>
        <fullName evidence="3">Penicillin-binding protein A</fullName>
    </submittedName>
</protein>
<dbReference type="GO" id="GO:0008658">
    <property type="term" value="F:penicillin binding"/>
    <property type="evidence" value="ECO:0007669"/>
    <property type="project" value="InterPro"/>
</dbReference>
<dbReference type="EMBL" id="CAJB01000435">
    <property type="protein sequence ID" value="CCH80524.1"/>
    <property type="molecule type" value="Genomic_DNA"/>
</dbReference>
<proteinExistence type="predicted"/>
<dbReference type="Gene3D" id="3.40.710.10">
    <property type="entry name" value="DD-peptidase/beta-lactamase superfamily"/>
    <property type="match status" value="1"/>
</dbReference>
<dbReference type="Pfam" id="PF00905">
    <property type="entry name" value="Transpeptidase"/>
    <property type="match status" value="1"/>
</dbReference>